<keyword evidence="1" id="KW-0472">Membrane</keyword>
<dbReference type="EMBL" id="CAXDID020000025">
    <property type="protein sequence ID" value="CAL5990632.1"/>
    <property type="molecule type" value="Genomic_DNA"/>
</dbReference>
<evidence type="ECO:0000256" key="1">
    <source>
        <dbReference type="SAM" id="Phobius"/>
    </source>
</evidence>
<organism evidence="2">
    <name type="scientific">Hexamita inflata</name>
    <dbReference type="NCBI Taxonomy" id="28002"/>
    <lineage>
        <taxon>Eukaryota</taxon>
        <taxon>Metamonada</taxon>
        <taxon>Diplomonadida</taxon>
        <taxon>Hexamitidae</taxon>
        <taxon>Hexamitinae</taxon>
        <taxon>Hexamita</taxon>
    </lineage>
</organism>
<keyword evidence="1" id="KW-1133">Transmembrane helix</keyword>
<dbReference type="Proteomes" id="UP001642409">
    <property type="component" value="Unassembled WGS sequence"/>
</dbReference>
<name>A0AA86PFB8_9EUKA</name>
<dbReference type="AlphaFoldDB" id="A0AA86PFB8"/>
<evidence type="ECO:0000313" key="4">
    <source>
        <dbReference type="Proteomes" id="UP001642409"/>
    </source>
</evidence>
<proteinExistence type="predicted"/>
<keyword evidence="4" id="KW-1185">Reference proteome</keyword>
<evidence type="ECO:0000313" key="2">
    <source>
        <dbReference type="EMBL" id="CAI9938325.1"/>
    </source>
</evidence>
<keyword evidence="1" id="KW-0812">Transmembrane</keyword>
<evidence type="ECO:0000313" key="3">
    <source>
        <dbReference type="EMBL" id="CAL5990632.1"/>
    </source>
</evidence>
<comment type="caution">
    <text evidence="2">The sequence shown here is derived from an EMBL/GenBank/DDBJ whole genome shotgun (WGS) entry which is preliminary data.</text>
</comment>
<reference evidence="2" key="1">
    <citation type="submission" date="2023-06" db="EMBL/GenBank/DDBJ databases">
        <authorList>
            <person name="Kurt Z."/>
        </authorList>
    </citation>
    <scope>NUCLEOTIDE SEQUENCE</scope>
</reference>
<reference evidence="3 4" key="2">
    <citation type="submission" date="2024-07" db="EMBL/GenBank/DDBJ databases">
        <authorList>
            <person name="Akdeniz Z."/>
        </authorList>
    </citation>
    <scope>NUCLEOTIDE SEQUENCE [LARGE SCALE GENOMIC DNA]</scope>
</reference>
<sequence>MTKSAELTACSADQTLPELSCICDNGIIHSSSSSLNDCQEQETYYEYIVAGGALLALLFITVFVFRSSRRQKQCNQKASIVVCTTIGAERIEGILSSILDKHQTDDENLTPVDTE</sequence>
<gene>
    <name evidence="3" type="ORF">HINF_LOCUS11464</name>
    <name evidence="2" type="ORF">HINF_LOCUS25970</name>
</gene>
<feature type="transmembrane region" description="Helical" evidence="1">
    <location>
        <begin position="44"/>
        <end position="65"/>
    </location>
</feature>
<accession>A0AA86PFB8</accession>
<protein>
    <submittedName>
        <fullName evidence="3">Hypothetical_protein</fullName>
    </submittedName>
</protein>
<dbReference type="EMBL" id="CATOUU010000654">
    <property type="protein sequence ID" value="CAI9938325.1"/>
    <property type="molecule type" value="Genomic_DNA"/>
</dbReference>